<evidence type="ECO:0000313" key="3">
    <source>
        <dbReference type="Proteomes" id="UP001151752"/>
    </source>
</evidence>
<dbReference type="Proteomes" id="UP001151752">
    <property type="component" value="Chromosome 4"/>
</dbReference>
<dbReference type="AlphaFoldDB" id="A0A9Q0ZLU7"/>
<protein>
    <submittedName>
        <fullName evidence="2">Uncharacterized protein</fullName>
    </submittedName>
</protein>
<accession>A0A9Q0ZLU7</accession>
<evidence type="ECO:0000256" key="1">
    <source>
        <dbReference type="SAM" id="MobiDB-lite"/>
    </source>
</evidence>
<keyword evidence="3" id="KW-1185">Reference proteome</keyword>
<dbReference type="EMBL" id="JAPFFM010000010">
    <property type="protein sequence ID" value="KAJ6739077.1"/>
    <property type="molecule type" value="Genomic_DNA"/>
</dbReference>
<comment type="caution">
    <text evidence="2">The sequence shown here is derived from an EMBL/GenBank/DDBJ whole genome shotgun (WGS) entry which is preliminary data.</text>
</comment>
<name>A0A9Q0ZLU7_9ROSI</name>
<gene>
    <name evidence="2" type="ORF">OIU74_003939</name>
</gene>
<reference evidence="2" key="2">
    <citation type="journal article" date="2023" name="Int. J. Mol. Sci.">
        <title>De Novo Assembly and Annotation of 11 Diverse Shrub Willow (Salix) Genomes Reveals Novel Gene Organization in Sex-Linked Regions.</title>
        <authorList>
            <person name="Hyden B."/>
            <person name="Feng K."/>
            <person name="Yates T.B."/>
            <person name="Jawdy S."/>
            <person name="Cereghino C."/>
            <person name="Smart L.B."/>
            <person name="Muchero W."/>
        </authorList>
    </citation>
    <scope>NUCLEOTIDE SEQUENCE</scope>
    <source>
        <tissue evidence="2">Shoot tip</tissue>
    </source>
</reference>
<organism evidence="2 3">
    <name type="scientific">Salix koriyanagi</name>
    <dbReference type="NCBI Taxonomy" id="2511006"/>
    <lineage>
        <taxon>Eukaryota</taxon>
        <taxon>Viridiplantae</taxon>
        <taxon>Streptophyta</taxon>
        <taxon>Embryophyta</taxon>
        <taxon>Tracheophyta</taxon>
        <taxon>Spermatophyta</taxon>
        <taxon>Magnoliopsida</taxon>
        <taxon>eudicotyledons</taxon>
        <taxon>Gunneridae</taxon>
        <taxon>Pentapetalae</taxon>
        <taxon>rosids</taxon>
        <taxon>fabids</taxon>
        <taxon>Malpighiales</taxon>
        <taxon>Salicaceae</taxon>
        <taxon>Saliceae</taxon>
        <taxon>Salix</taxon>
    </lineage>
</organism>
<evidence type="ECO:0000313" key="2">
    <source>
        <dbReference type="EMBL" id="KAJ6739077.1"/>
    </source>
</evidence>
<proteinExistence type="predicted"/>
<reference evidence="2" key="1">
    <citation type="submission" date="2022-11" db="EMBL/GenBank/DDBJ databases">
        <authorList>
            <person name="Hyden B.L."/>
            <person name="Feng K."/>
            <person name="Yates T."/>
            <person name="Jawdy S."/>
            <person name="Smart L.B."/>
            <person name="Muchero W."/>
        </authorList>
    </citation>
    <scope>NUCLEOTIDE SEQUENCE</scope>
    <source>
        <tissue evidence="2">Shoot tip</tissue>
    </source>
</reference>
<sequence>MASFCRSAMTATTRSLASRSKTVTQKTLNAKSMSSPFTPTTTRTILATSSFRECGVVDATSQCNCKC</sequence>
<feature type="region of interest" description="Disordered" evidence="1">
    <location>
        <begin position="16"/>
        <end position="36"/>
    </location>
</feature>